<evidence type="ECO:0000313" key="3">
    <source>
        <dbReference type="Proteomes" id="UP000258927"/>
    </source>
</evidence>
<dbReference type="KEGG" id="mmyr:MXMO3_03538"/>
<keyword evidence="3" id="KW-1185">Reference proteome</keyword>
<dbReference type="GO" id="GO:0051536">
    <property type="term" value="F:iron-sulfur cluster binding"/>
    <property type="evidence" value="ECO:0007669"/>
    <property type="project" value="InterPro"/>
</dbReference>
<accession>A0A2R4MJ83</accession>
<gene>
    <name evidence="2" type="ORF">MXMO3_03538</name>
</gene>
<organism evidence="2 3">
    <name type="scientific">Maritalea myrionectae</name>
    <dbReference type="NCBI Taxonomy" id="454601"/>
    <lineage>
        <taxon>Bacteria</taxon>
        <taxon>Pseudomonadati</taxon>
        <taxon>Pseudomonadota</taxon>
        <taxon>Alphaproteobacteria</taxon>
        <taxon>Hyphomicrobiales</taxon>
        <taxon>Devosiaceae</taxon>
        <taxon>Maritalea</taxon>
    </lineage>
</organism>
<reference evidence="2 3" key="1">
    <citation type="submission" date="2017-05" db="EMBL/GenBank/DDBJ databases">
        <title>Genome Analysis of Maritalea myrionectae HL2708#5.</title>
        <authorList>
            <consortium name="Cotde Inc.-PKNU"/>
            <person name="Jang D."/>
            <person name="Oh H.-M."/>
        </authorList>
    </citation>
    <scope>NUCLEOTIDE SEQUENCE [LARGE SCALE GENOMIC DNA]</scope>
    <source>
        <strain evidence="2 3">HL2708#5</strain>
        <plasmid evidence="3">phl2708x3</plasmid>
    </source>
</reference>
<dbReference type="InterPro" id="IPR001075">
    <property type="entry name" value="NIF_FeS_clus_asmbl_NifU_C"/>
</dbReference>
<dbReference type="PANTHER" id="PTHR11178:SF51">
    <property type="entry name" value="FE_S BIOGENESIS PROTEIN NFUA"/>
    <property type="match status" value="1"/>
</dbReference>
<dbReference type="RefSeq" id="WP_117396990.1">
    <property type="nucleotide sequence ID" value="NZ_CP021331.1"/>
</dbReference>
<dbReference type="PANTHER" id="PTHR11178">
    <property type="entry name" value="IRON-SULFUR CLUSTER SCAFFOLD PROTEIN NFU-RELATED"/>
    <property type="match status" value="1"/>
</dbReference>
<dbReference type="InterPro" id="IPR034904">
    <property type="entry name" value="FSCA_dom_sf"/>
</dbReference>
<feature type="domain" description="Scaffold protein Nfu/NifU N-terminal" evidence="1">
    <location>
        <begin position="10"/>
        <end position="97"/>
    </location>
</feature>
<dbReference type="Pfam" id="PF08712">
    <property type="entry name" value="Nfu_N"/>
    <property type="match status" value="1"/>
</dbReference>
<dbReference type="SUPFAM" id="SSF110836">
    <property type="entry name" value="Hypothetical protein SAV1430"/>
    <property type="match status" value="1"/>
</dbReference>
<name>A0A2R4MJ83_9HYPH</name>
<dbReference type="AlphaFoldDB" id="A0A2R4MJ83"/>
<sequence length="335" mass="36431">MSEVLNSLRIRAQSSPRDPDLLRFLLDVAVQDGASAVRFDNDKIDDAPLARALFEIGGVRQIEVDGASINVYKKADANWDELKSLIATAIRTVFAEFSAPLGNRTAAIDKDAEMLATAQLLMDSQINPSIAKHGGHISVERVVEGSIYLRMSGGCQGCAASELTLRAGVERKLRAGLPDLQNVIDITDHESGDKPFYTQRPSRLGGTGLLRGWSNQDQNSQAATDVPLTAKVRKYLEALPPGNRTVSYGKLARAMGFWTPGSVRRITHALEETMREDAAAGRPFIAARAVSRFGDGLPANGFFALAKELKCGPANEMTKRAFHMVELDRLVREVA</sequence>
<dbReference type="GO" id="GO:0005506">
    <property type="term" value="F:iron ion binding"/>
    <property type="evidence" value="ECO:0007669"/>
    <property type="project" value="InterPro"/>
</dbReference>
<evidence type="ECO:0000259" key="1">
    <source>
        <dbReference type="SMART" id="SM00932"/>
    </source>
</evidence>
<dbReference type="SUPFAM" id="SSF117916">
    <property type="entry name" value="Fe-S cluster assembly (FSCA) domain-like"/>
    <property type="match status" value="1"/>
</dbReference>
<dbReference type="GO" id="GO:0016226">
    <property type="term" value="P:iron-sulfur cluster assembly"/>
    <property type="evidence" value="ECO:0007669"/>
    <property type="project" value="InterPro"/>
</dbReference>
<keyword evidence="2" id="KW-0614">Plasmid</keyword>
<dbReference type="EMBL" id="CP021331">
    <property type="protein sequence ID" value="AVX06041.1"/>
    <property type="molecule type" value="Genomic_DNA"/>
</dbReference>
<dbReference type="InterPro" id="IPR036498">
    <property type="entry name" value="Nfu/NifU_N_sf"/>
</dbReference>
<dbReference type="InterPro" id="IPR014824">
    <property type="entry name" value="Nfu/NifU_N"/>
</dbReference>
<geneLocation type="plasmid" evidence="3">
    <name>phl2708x3</name>
</geneLocation>
<dbReference type="Gene3D" id="3.30.300.130">
    <property type="entry name" value="Fe-S cluster assembly (FSCA)"/>
    <property type="match status" value="1"/>
</dbReference>
<protein>
    <submittedName>
        <fullName evidence="2">Fe/S bioproteinis protein NfuA</fullName>
    </submittedName>
</protein>
<dbReference type="SMART" id="SM00932">
    <property type="entry name" value="Nfu_N"/>
    <property type="match status" value="1"/>
</dbReference>
<proteinExistence type="predicted"/>
<evidence type="ECO:0000313" key="2">
    <source>
        <dbReference type="EMBL" id="AVX06041.1"/>
    </source>
</evidence>
<dbReference type="Gene3D" id="3.30.1370.70">
    <property type="entry name" value="Scaffold protein Nfu/NifU, N-terminal domain"/>
    <property type="match status" value="1"/>
</dbReference>
<dbReference type="Pfam" id="PF01106">
    <property type="entry name" value="NifU"/>
    <property type="match status" value="1"/>
</dbReference>
<dbReference type="Proteomes" id="UP000258927">
    <property type="component" value="Plasmid pHL2708X3"/>
</dbReference>